<feature type="compositionally biased region" description="Basic residues" evidence="1">
    <location>
        <begin position="1"/>
        <end position="12"/>
    </location>
</feature>
<keyword evidence="3" id="KW-1185">Reference proteome</keyword>
<feature type="compositionally biased region" description="Basic residues" evidence="1">
    <location>
        <begin position="34"/>
        <end position="45"/>
    </location>
</feature>
<evidence type="ECO:0000256" key="1">
    <source>
        <dbReference type="SAM" id="MobiDB-lite"/>
    </source>
</evidence>
<name>A0AAD8Y106_9STRA</name>
<feature type="compositionally biased region" description="Basic residues" evidence="1">
    <location>
        <begin position="87"/>
        <end position="98"/>
    </location>
</feature>
<accession>A0AAD8Y106</accession>
<dbReference type="EMBL" id="JATAAI010000025">
    <property type="protein sequence ID" value="KAK1737468.1"/>
    <property type="molecule type" value="Genomic_DNA"/>
</dbReference>
<reference evidence="2" key="1">
    <citation type="submission" date="2023-06" db="EMBL/GenBank/DDBJ databases">
        <title>Survivors Of The Sea: Transcriptome response of Skeletonema marinoi to long-term dormancy.</title>
        <authorList>
            <person name="Pinder M.I.M."/>
            <person name="Kourtchenko O."/>
            <person name="Robertson E.K."/>
            <person name="Larsson T."/>
            <person name="Maumus F."/>
            <person name="Osuna-Cruz C.M."/>
            <person name="Vancaester E."/>
            <person name="Stenow R."/>
            <person name="Vandepoele K."/>
            <person name="Ploug H."/>
            <person name="Bruchert V."/>
            <person name="Godhe A."/>
            <person name="Topel M."/>
        </authorList>
    </citation>
    <scope>NUCLEOTIDE SEQUENCE</scope>
    <source>
        <strain evidence="2">R05AC</strain>
    </source>
</reference>
<organism evidence="2 3">
    <name type="scientific">Skeletonema marinoi</name>
    <dbReference type="NCBI Taxonomy" id="267567"/>
    <lineage>
        <taxon>Eukaryota</taxon>
        <taxon>Sar</taxon>
        <taxon>Stramenopiles</taxon>
        <taxon>Ochrophyta</taxon>
        <taxon>Bacillariophyta</taxon>
        <taxon>Coscinodiscophyceae</taxon>
        <taxon>Thalassiosirophycidae</taxon>
        <taxon>Thalassiosirales</taxon>
        <taxon>Skeletonemataceae</taxon>
        <taxon>Skeletonema</taxon>
        <taxon>Skeletonema marinoi-dohrnii complex</taxon>
    </lineage>
</organism>
<feature type="compositionally biased region" description="Basic and acidic residues" evidence="1">
    <location>
        <begin position="13"/>
        <end position="22"/>
    </location>
</feature>
<gene>
    <name evidence="2" type="ORF">QTG54_011754</name>
</gene>
<comment type="caution">
    <text evidence="2">The sequence shown here is derived from an EMBL/GenBank/DDBJ whole genome shotgun (WGS) entry which is preliminary data.</text>
</comment>
<sequence length="300" mass="34263">MQLFNSKHKKAKAARDVSEIDTGKLNSPISSNKLWKKQSSKRRGSQRSSTSQVEEEEERQPTSPSSSNGSPPSCLVRHSNVGSSLKTQKKTGKKGRFFSASKKKKVHFAPIEVRPFTYDYSCDKDVHYGKDNIAVMNKERFKEASKLRKQRNIKLPSRQEREDAAKGKACDDADIAKRTSDLKKVIEEAFDPERDIDEELSIRGIEHFVYPALQQEMIRRKKQVQMEVLNCQKAKRLALLSESVTQWAREVAVEKGMRYCINQEAMYGTEECGISKAELARSKDELDELHMLKTSASWDE</sequence>
<feature type="region of interest" description="Disordered" evidence="1">
    <location>
        <begin position="1"/>
        <end position="98"/>
    </location>
</feature>
<evidence type="ECO:0000313" key="3">
    <source>
        <dbReference type="Proteomes" id="UP001224775"/>
    </source>
</evidence>
<evidence type="ECO:0000313" key="2">
    <source>
        <dbReference type="EMBL" id="KAK1737468.1"/>
    </source>
</evidence>
<feature type="compositionally biased region" description="Low complexity" evidence="1">
    <location>
        <begin position="61"/>
        <end position="73"/>
    </location>
</feature>
<dbReference type="Proteomes" id="UP001224775">
    <property type="component" value="Unassembled WGS sequence"/>
</dbReference>
<feature type="compositionally biased region" description="Polar residues" evidence="1">
    <location>
        <begin position="24"/>
        <end position="33"/>
    </location>
</feature>
<proteinExistence type="predicted"/>
<protein>
    <submittedName>
        <fullName evidence="2">Uncharacterized protein</fullName>
    </submittedName>
</protein>
<dbReference type="AlphaFoldDB" id="A0AAD8Y106"/>